<feature type="binding site" evidence="10">
    <location>
        <begin position="19"/>
        <end position="21"/>
    </location>
    <ligand>
        <name>UDP-N-acetyl-alpha-D-glucosamine</name>
        <dbReference type="ChEBI" id="CHEBI:57705"/>
    </ligand>
</feature>
<reference evidence="13 14" key="1">
    <citation type="submission" date="2017-01" db="EMBL/GenBank/DDBJ databases">
        <authorList>
            <person name="Varghese N."/>
            <person name="Submissions S."/>
        </authorList>
    </citation>
    <scope>NUCLEOTIDE SEQUENCE [LARGE SCALE GENOMIC DNA]</scope>
    <source>
        <strain evidence="13 14">ATCC 700171</strain>
    </source>
</reference>
<evidence type="ECO:0000256" key="6">
    <source>
        <dbReference type="ARBA" id="ARBA00022984"/>
    </source>
</evidence>
<dbReference type="PANTHER" id="PTHR21015">
    <property type="entry name" value="UDP-N-ACETYLGLUCOSAMINE--N-ACETYLMURAMYL-(PENTAPEPTIDE) PYROPHOSPHORYL-UNDECAPRENOL N-ACETYLGLUCOSAMINE TRANSFERASE 1"/>
    <property type="match status" value="1"/>
</dbReference>
<keyword evidence="5 10" id="KW-0133">Cell shape</keyword>
<dbReference type="GO" id="GO:0051301">
    <property type="term" value="P:cell division"/>
    <property type="evidence" value="ECO:0007669"/>
    <property type="project" value="UniProtKB-KW"/>
</dbReference>
<dbReference type="RefSeq" id="WP_149764454.1">
    <property type="nucleotide sequence ID" value="NZ_FTMK01000003.1"/>
</dbReference>
<sequence>MSAAQRPAQPLCLIAAGGTGGHMFPAQSLAEVLLARGWRVKLSTDERGARYAGAFPAQVAREVVSSATTARGGALARFAVPLRIGAGILAARRAMQADRPAVVVGFGGYPTIPAMSAALTLRIPRMIHEQNGIMGRVNAAFARRVDRVACGTWPTVLPPGVQGVHTGNPVRQAVLDRAAAPYMPPGAGPEGGALKLLVIGGSQGARVLSDMVPEAAAGLPDEMRARLTVSHQARAEDVARVTAAYAQAGIAAQVQPFFDDVPQRLEACQLVVSRAGASSIADITVIGRPAILIPYAAATGDHQTANARALAESGGAVVLPESVLDAESLRRDMRDILSDGDRAFGMAAAALTLGRPDAAQRLADLVTEPTR</sequence>
<keyword evidence="9 10" id="KW-0961">Cell wall biogenesis/degradation</keyword>
<dbReference type="SUPFAM" id="SSF53756">
    <property type="entry name" value="UDP-Glycosyltransferase/glycogen phosphorylase"/>
    <property type="match status" value="1"/>
</dbReference>
<proteinExistence type="inferred from homology"/>
<feature type="binding site" evidence="10">
    <location>
        <position position="171"/>
    </location>
    <ligand>
        <name>UDP-N-acetyl-alpha-D-glucosamine</name>
        <dbReference type="ChEBI" id="CHEBI:57705"/>
    </ligand>
</feature>
<feature type="binding site" evidence="10">
    <location>
        <position position="303"/>
    </location>
    <ligand>
        <name>UDP-N-acetyl-alpha-D-glucosamine</name>
        <dbReference type="ChEBI" id="CHEBI:57705"/>
    </ligand>
</feature>
<dbReference type="AlphaFoldDB" id="A0A1N6PSJ2"/>
<dbReference type="GO" id="GO:0008360">
    <property type="term" value="P:regulation of cell shape"/>
    <property type="evidence" value="ECO:0007669"/>
    <property type="project" value="UniProtKB-KW"/>
</dbReference>
<dbReference type="EC" id="2.4.1.227" evidence="10"/>
<evidence type="ECO:0000256" key="5">
    <source>
        <dbReference type="ARBA" id="ARBA00022960"/>
    </source>
</evidence>
<evidence type="ECO:0000256" key="2">
    <source>
        <dbReference type="ARBA" id="ARBA00022618"/>
    </source>
</evidence>
<evidence type="ECO:0000256" key="1">
    <source>
        <dbReference type="ARBA" id="ARBA00022475"/>
    </source>
</evidence>
<keyword evidence="1 10" id="KW-1003">Cell membrane</keyword>
<dbReference type="Pfam" id="PF04101">
    <property type="entry name" value="Glyco_tran_28_C"/>
    <property type="match status" value="1"/>
</dbReference>
<evidence type="ECO:0000259" key="12">
    <source>
        <dbReference type="Pfam" id="PF04101"/>
    </source>
</evidence>
<dbReference type="GO" id="GO:0051991">
    <property type="term" value="F:UDP-N-acetyl-D-glucosamine:N-acetylmuramoyl-L-alanyl-D-glutamyl-meso-2,6-diaminopimelyl-D-alanyl-D-alanine-diphosphoundecaprenol 4-beta-N-acetylglucosaminlytransferase activity"/>
    <property type="evidence" value="ECO:0007669"/>
    <property type="project" value="RHEA"/>
</dbReference>
<keyword evidence="8 10" id="KW-0131">Cell cycle</keyword>
<dbReference type="Pfam" id="PF03033">
    <property type="entry name" value="Glyco_transf_28"/>
    <property type="match status" value="1"/>
</dbReference>
<evidence type="ECO:0000256" key="3">
    <source>
        <dbReference type="ARBA" id="ARBA00022676"/>
    </source>
</evidence>
<evidence type="ECO:0000256" key="4">
    <source>
        <dbReference type="ARBA" id="ARBA00022679"/>
    </source>
</evidence>
<dbReference type="GO" id="GO:0050511">
    <property type="term" value="F:undecaprenyldiphospho-muramoylpentapeptide beta-N-acetylglucosaminyltransferase activity"/>
    <property type="evidence" value="ECO:0007669"/>
    <property type="project" value="UniProtKB-UniRule"/>
</dbReference>
<keyword evidence="4 10" id="KW-0808">Transferase</keyword>
<dbReference type="PANTHER" id="PTHR21015:SF22">
    <property type="entry name" value="GLYCOSYLTRANSFERASE"/>
    <property type="match status" value="1"/>
</dbReference>
<comment type="subcellular location">
    <subcellularLocation>
        <location evidence="10">Cell membrane</location>
        <topology evidence="10">Peripheral membrane protein</topology>
        <orientation evidence="10">Cytoplasmic side</orientation>
    </subcellularLocation>
</comment>
<dbReference type="InterPro" id="IPR006009">
    <property type="entry name" value="GlcNAc_MurG"/>
</dbReference>
<name>A0A1N6PSJ2_9RHOB</name>
<comment type="similarity">
    <text evidence="10">Belongs to the glycosyltransferase 28 family. MurG subfamily.</text>
</comment>
<dbReference type="UniPathway" id="UPA00219"/>
<dbReference type="GO" id="GO:0005886">
    <property type="term" value="C:plasma membrane"/>
    <property type="evidence" value="ECO:0007669"/>
    <property type="project" value="UniProtKB-SubCell"/>
</dbReference>
<comment type="catalytic activity">
    <reaction evidence="10">
        <text>di-trans,octa-cis-undecaprenyl diphospho-N-acetyl-alpha-D-muramoyl-L-alanyl-D-glutamyl-meso-2,6-diaminopimeloyl-D-alanyl-D-alanine + UDP-N-acetyl-alpha-D-glucosamine = di-trans,octa-cis-undecaprenyl diphospho-[N-acetyl-alpha-D-glucosaminyl-(1-&gt;4)]-N-acetyl-alpha-D-muramoyl-L-alanyl-D-glutamyl-meso-2,6-diaminopimeloyl-D-alanyl-D-alanine + UDP + H(+)</text>
        <dbReference type="Rhea" id="RHEA:31227"/>
        <dbReference type="ChEBI" id="CHEBI:15378"/>
        <dbReference type="ChEBI" id="CHEBI:57705"/>
        <dbReference type="ChEBI" id="CHEBI:58223"/>
        <dbReference type="ChEBI" id="CHEBI:61387"/>
        <dbReference type="ChEBI" id="CHEBI:61388"/>
        <dbReference type="EC" id="2.4.1.227"/>
    </reaction>
</comment>
<evidence type="ECO:0000313" key="13">
    <source>
        <dbReference type="EMBL" id="SIQ07212.1"/>
    </source>
</evidence>
<dbReference type="Gene3D" id="3.40.50.2000">
    <property type="entry name" value="Glycogen Phosphorylase B"/>
    <property type="match status" value="2"/>
</dbReference>
<keyword evidence="2 10" id="KW-0132">Cell division</keyword>
<evidence type="ECO:0000259" key="11">
    <source>
        <dbReference type="Pfam" id="PF03033"/>
    </source>
</evidence>
<dbReference type="OrthoDB" id="9808936at2"/>
<keyword evidence="6 10" id="KW-0573">Peptidoglycan synthesis</keyword>
<evidence type="ECO:0000256" key="9">
    <source>
        <dbReference type="ARBA" id="ARBA00023316"/>
    </source>
</evidence>
<evidence type="ECO:0000313" key="14">
    <source>
        <dbReference type="Proteomes" id="UP000323956"/>
    </source>
</evidence>
<dbReference type="GO" id="GO:0005975">
    <property type="term" value="P:carbohydrate metabolic process"/>
    <property type="evidence" value="ECO:0007669"/>
    <property type="project" value="InterPro"/>
</dbReference>
<dbReference type="GO" id="GO:0009252">
    <property type="term" value="P:peptidoglycan biosynthetic process"/>
    <property type="evidence" value="ECO:0007669"/>
    <property type="project" value="UniProtKB-UniRule"/>
</dbReference>
<evidence type="ECO:0000256" key="8">
    <source>
        <dbReference type="ARBA" id="ARBA00023306"/>
    </source>
</evidence>
<feature type="binding site" evidence="10">
    <location>
        <position position="202"/>
    </location>
    <ligand>
        <name>UDP-N-acetyl-alpha-D-glucosamine</name>
        <dbReference type="ChEBI" id="CHEBI:57705"/>
    </ligand>
</feature>
<feature type="domain" description="Glycosyltransferase family 28 N-terminal" evidence="11">
    <location>
        <begin position="13"/>
        <end position="149"/>
    </location>
</feature>
<protein>
    <recommendedName>
        <fullName evidence="10">UDP-N-acetylglucosamine--N-acetylmuramyl-(pentapeptide) pyrophosphoryl-undecaprenol N-acetylglucosamine transferase</fullName>
        <ecNumber evidence="10">2.4.1.227</ecNumber>
    </recommendedName>
    <alternativeName>
        <fullName evidence="10">Undecaprenyl-PP-MurNAc-pentapeptide-UDPGlcNAc GlcNAc transferase</fullName>
    </alternativeName>
</protein>
<dbReference type="HAMAP" id="MF_00033">
    <property type="entry name" value="MurG"/>
    <property type="match status" value="1"/>
</dbReference>
<evidence type="ECO:0000256" key="10">
    <source>
        <dbReference type="HAMAP-Rule" id="MF_00033"/>
    </source>
</evidence>
<comment type="caution">
    <text evidence="10">Lacks conserved residue(s) required for the propagation of feature annotation.</text>
</comment>
<feature type="domain" description="Glycosyl transferase family 28 C-terminal" evidence="12">
    <location>
        <begin position="196"/>
        <end position="362"/>
    </location>
</feature>
<keyword evidence="3 10" id="KW-0328">Glycosyltransferase</keyword>
<dbReference type="CDD" id="cd03785">
    <property type="entry name" value="GT28_MurG"/>
    <property type="match status" value="1"/>
</dbReference>
<accession>A0A1N6PSJ2</accession>
<keyword evidence="7 10" id="KW-0472">Membrane</keyword>
<comment type="pathway">
    <text evidence="10">Cell wall biogenesis; peptidoglycan biosynthesis.</text>
</comment>
<comment type="function">
    <text evidence="10">Cell wall formation. Catalyzes the transfer of a GlcNAc subunit on undecaprenyl-pyrophosphoryl-MurNAc-pentapeptide (lipid intermediate I) to form undecaprenyl-pyrophosphoryl-MurNAc-(pentapeptide)GlcNAc (lipid intermediate II).</text>
</comment>
<dbReference type="InterPro" id="IPR007235">
    <property type="entry name" value="Glyco_trans_28_C"/>
</dbReference>
<organism evidence="13 14">
    <name type="scientific">Paracoccus thiocyanatus</name>
    <dbReference type="NCBI Taxonomy" id="34006"/>
    <lineage>
        <taxon>Bacteria</taxon>
        <taxon>Pseudomonadati</taxon>
        <taxon>Pseudomonadota</taxon>
        <taxon>Alphaproteobacteria</taxon>
        <taxon>Rhodobacterales</taxon>
        <taxon>Paracoccaceae</taxon>
        <taxon>Paracoccus</taxon>
    </lineage>
</organism>
<dbReference type="EMBL" id="FTMK01000003">
    <property type="protein sequence ID" value="SIQ07212.1"/>
    <property type="molecule type" value="Genomic_DNA"/>
</dbReference>
<feature type="binding site" evidence="10">
    <location>
        <position position="131"/>
    </location>
    <ligand>
        <name>UDP-N-acetyl-alpha-D-glucosamine</name>
        <dbReference type="ChEBI" id="CHEBI:57705"/>
    </ligand>
</feature>
<dbReference type="Proteomes" id="UP000323956">
    <property type="component" value="Unassembled WGS sequence"/>
</dbReference>
<evidence type="ECO:0000256" key="7">
    <source>
        <dbReference type="ARBA" id="ARBA00023136"/>
    </source>
</evidence>
<gene>
    <name evidence="10" type="primary">murG</name>
    <name evidence="13" type="ORF">SAMN05421641_103144</name>
</gene>
<dbReference type="GO" id="GO:0071555">
    <property type="term" value="P:cell wall organization"/>
    <property type="evidence" value="ECO:0007669"/>
    <property type="project" value="UniProtKB-KW"/>
</dbReference>
<dbReference type="InterPro" id="IPR004276">
    <property type="entry name" value="GlycoTrans_28_N"/>
</dbReference>